<evidence type="ECO:0000313" key="2">
    <source>
        <dbReference type="EMBL" id="EBW9993863.1"/>
    </source>
</evidence>
<reference evidence="2" key="1">
    <citation type="submission" date="2018-06" db="EMBL/GenBank/DDBJ databases">
        <authorList>
            <person name="Ashton P.M."/>
            <person name="Dallman T."/>
            <person name="Nair S."/>
            <person name="De Pinna E."/>
            <person name="Peters T."/>
            <person name="Grant K."/>
        </authorList>
    </citation>
    <scope>NUCLEOTIDE SEQUENCE</scope>
    <source>
        <strain evidence="1">130329</strain>
        <strain evidence="2">498881</strain>
    </source>
</reference>
<accession>A0A5H5RHU4</accession>
<dbReference type="EMBL" id="AAGUJY010000049">
    <property type="protein sequence ID" value="EBS0959153.1"/>
    <property type="molecule type" value="Genomic_DNA"/>
</dbReference>
<comment type="caution">
    <text evidence="2">The sequence shown here is derived from an EMBL/GenBank/DDBJ whole genome shotgun (WGS) entry which is preliminary data.</text>
</comment>
<name>A0A5H5RHU4_SALET</name>
<protein>
    <submittedName>
        <fullName evidence="2">Uncharacterized protein</fullName>
    </submittedName>
</protein>
<gene>
    <name evidence="1" type="ORF">D6J75_22885</name>
    <name evidence="2" type="ORF">DQS46_22420</name>
</gene>
<evidence type="ECO:0000313" key="1">
    <source>
        <dbReference type="EMBL" id="EBS0959153.1"/>
    </source>
</evidence>
<dbReference type="AlphaFoldDB" id="A0A5H5RHU4"/>
<sequence length="69" mass="8040">MILPHLILEVVVVKQRRCLQMQRKFIEELYLVILLARNGMGRTARVSFIVIRAKMARFTGMVERNPVEG</sequence>
<dbReference type="EMBL" id="AAHJXW010000086">
    <property type="protein sequence ID" value="EBW9993863.1"/>
    <property type="molecule type" value="Genomic_DNA"/>
</dbReference>
<organism evidence="2">
    <name type="scientific">Salmonella enterica subsp. enterica serovar Mississippi</name>
    <dbReference type="NCBI Taxonomy" id="913079"/>
    <lineage>
        <taxon>Bacteria</taxon>
        <taxon>Pseudomonadati</taxon>
        <taxon>Pseudomonadota</taxon>
        <taxon>Gammaproteobacteria</taxon>
        <taxon>Enterobacterales</taxon>
        <taxon>Enterobacteriaceae</taxon>
        <taxon>Salmonella</taxon>
    </lineage>
</organism>
<proteinExistence type="predicted"/>